<evidence type="ECO:0000259" key="1">
    <source>
        <dbReference type="SMART" id="SM00245"/>
    </source>
</evidence>
<dbReference type="EMBL" id="JBHSSE010000007">
    <property type="protein sequence ID" value="MFC6200946.1"/>
    <property type="molecule type" value="Genomic_DNA"/>
</dbReference>
<accession>A0ABW1SI86</accession>
<dbReference type="InterPro" id="IPR029045">
    <property type="entry name" value="ClpP/crotonase-like_dom_sf"/>
</dbReference>
<gene>
    <name evidence="2" type="ORF">ACFP1L_03420</name>
</gene>
<evidence type="ECO:0000313" key="3">
    <source>
        <dbReference type="Proteomes" id="UP001596171"/>
    </source>
</evidence>
<dbReference type="Proteomes" id="UP001596171">
    <property type="component" value="Unassembled WGS sequence"/>
</dbReference>
<comment type="caution">
    <text evidence="2">The sequence shown here is derived from an EMBL/GenBank/DDBJ whole genome shotgun (WGS) entry which is preliminary data.</text>
</comment>
<proteinExistence type="predicted"/>
<organism evidence="2 3">
    <name type="scientific">Lactiplantibacillus nangangensis</name>
    <dbReference type="NCBI Taxonomy" id="2559917"/>
    <lineage>
        <taxon>Bacteria</taxon>
        <taxon>Bacillati</taxon>
        <taxon>Bacillota</taxon>
        <taxon>Bacilli</taxon>
        <taxon>Lactobacillales</taxon>
        <taxon>Lactobacillaceae</taxon>
        <taxon>Lactiplantibacillus</taxon>
    </lineage>
</organism>
<name>A0ABW1SI86_9LACO</name>
<protein>
    <submittedName>
        <fullName evidence="2">S41 family peptidase</fullName>
    </submittedName>
</protein>
<dbReference type="RefSeq" id="WP_137617283.1">
    <property type="nucleotide sequence ID" value="NZ_BJDI01000020.1"/>
</dbReference>
<dbReference type="InterPro" id="IPR005151">
    <property type="entry name" value="Tail-specific_protease"/>
</dbReference>
<dbReference type="SUPFAM" id="SSF52096">
    <property type="entry name" value="ClpP/crotonase"/>
    <property type="match status" value="1"/>
</dbReference>
<dbReference type="SMART" id="SM00245">
    <property type="entry name" value="TSPc"/>
    <property type="match status" value="1"/>
</dbReference>
<keyword evidence="3" id="KW-1185">Reference proteome</keyword>
<sequence>MISYISKKLFTGIAVTILGLTISGCTKPKESKPAFDATPAITMMSKEGLIEDSQAWEQVLKQTDHGKKIKTVKELSKALSAGNSHSWAVSSLGKIEHITQPSTTTVGQLKIINVPAFYTNSAKKRQRYVKTLTKQVQQVRHDHSIILNFVHNTGGDVYPMVAGLSALIPNGTLWSDVDNHGKAFKVRLTKHQVTGGMAHDSEPLASTGKLLNKRIYVITDQTTASAAEFTIIALAHNPRVTIVGRDTAGATSQNKTVVIGQHQAVAVITVGSITTSAPINGKQTFNNDPISPTFLPVYAPMPATDKADYTKQQPLDKDFLAELAAKIKSDAALTS</sequence>
<dbReference type="Pfam" id="PF03572">
    <property type="entry name" value="Peptidase_S41"/>
    <property type="match status" value="1"/>
</dbReference>
<evidence type="ECO:0000313" key="2">
    <source>
        <dbReference type="EMBL" id="MFC6200946.1"/>
    </source>
</evidence>
<dbReference type="PROSITE" id="PS51257">
    <property type="entry name" value="PROKAR_LIPOPROTEIN"/>
    <property type="match status" value="1"/>
</dbReference>
<reference evidence="3" key="1">
    <citation type="journal article" date="2019" name="Int. J. Syst. Evol. Microbiol.">
        <title>The Global Catalogue of Microorganisms (GCM) 10K type strain sequencing project: providing services to taxonomists for standard genome sequencing and annotation.</title>
        <authorList>
            <consortium name="The Broad Institute Genomics Platform"/>
            <consortium name="The Broad Institute Genome Sequencing Center for Infectious Disease"/>
            <person name="Wu L."/>
            <person name="Ma J."/>
        </authorList>
    </citation>
    <scope>NUCLEOTIDE SEQUENCE [LARGE SCALE GENOMIC DNA]</scope>
    <source>
        <strain evidence="3">CCM 8930</strain>
    </source>
</reference>
<feature type="domain" description="Tail specific protease" evidence="1">
    <location>
        <begin position="72"/>
        <end position="298"/>
    </location>
</feature>
<dbReference type="Gene3D" id="3.90.226.10">
    <property type="entry name" value="2-enoyl-CoA Hydratase, Chain A, domain 1"/>
    <property type="match status" value="1"/>
</dbReference>